<dbReference type="SUPFAM" id="SSF57667">
    <property type="entry name" value="beta-beta-alpha zinc fingers"/>
    <property type="match status" value="1"/>
</dbReference>
<protein>
    <submittedName>
        <fullName evidence="4">Zinc finger protein 7-like</fullName>
    </submittedName>
</protein>
<feature type="compositionally biased region" description="Basic and acidic residues" evidence="2">
    <location>
        <begin position="176"/>
        <end position="189"/>
    </location>
</feature>
<evidence type="ECO:0000313" key="5">
    <source>
        <dbReference type="Proteomes" id="UP001140949"/>
    </source>
</evidence>
<reference evidence="4" key="1">
    <citation type="journal article" date="2023" name="GigaByte">
        <title>Genome assembly of the bearded iris, Iris pallida Lam.</title>
        <authorList>
            <person name="Bruccoleri R.E."/>
            <person name="Oakeley E.J."/>
            <person name="Faust A.M.E."/>
            <person name="Altorfer M."/>
            <person name="Dessus-Babus S."/>
            <person name="Burckhardt D."/>
            <person name="Oertli M."/>
            <person name="Naumann U."/>
            <person name="Petersen F."/>
            <person name="Wong J."/>
        </authorList>
    </citation>
    <scope>NUCLEOTIDE SEQUENCE</scope>
    <source>
        <strain evidence="4">GSM-AAB239-AS_SAM_17_03QT</strain>
    </source>
</reference>
<gene>
    <name evidence="4" type="ORF">M6B38_104885</name>
</gene>
<feature type="domain" description="C2H2-type" evidence="3">
    <location>
        <begin position="64"/>
        <end position="91"/>
    </location>
</feature>
<dbReference type="InterPro" id="IPR053266">
    <property type="entry name" value="Zinc_finger_protein_7"/>
</dbReference>
<proteinExistence type="predicted"/>
<organism evidence="4 5">
    <name type="scientific">Iris pallida</name>
    <name type="common">Sweet iris</name>
    <dbReference type="NCBI Taxonomy" id="29817"/>
    <lineage>
        <taxon>Eukaryota</taxon>
        <taxon>Viridiplantae</taxon>
        <taxon>Streptophyta</taxon>
        <taxon>Embryophyta</taxon>
        <taxon>Tracheophyta</taxon>
        <taxon>Spermatophyta</taxon>
        <taxon>Magnoliopsida</taxon>
        <taxon>Liliopsida</taxon>
        <taxon>Asparagales</taxon>
        <taxon>Iridaceae</taxon>
        <taxon>Iridoideae</taxon>
        <taxon>Irideae</taxon>
        <taxon>Iris</taxon>
    </lineage>
</organism>
<name>A0AAX6F333_IRIPA</name>
<reference evidence="4" key="2">
    <citation type="submission" date="2023-04" db="EMBL/GenBank/DDBJ databases">
        <authorList>
            <person name="Bruccoleri R.E."/>
            <person name="Oakeley E.J."/>
            <person name="Faust A.-M."/>
            <person name="Dessus-Babus S."/>
            <person name="Altorfer M."/>
            <person name="Burckhardt D."/>
            <person name="Oertli M."/>
            <person name="Naumann U."/>
            <person name="Petersen F."/>
            <person name="Wong J."/>
        </authorList>
    </citation>
    <scope>NUCLEOTIDE SEQUENCE</scope>
    <source>
        <strain evidence="4">GSM-AAB239-AS_SAM_17_03QT</strain>
        <tissue evidence="4">Leaf</tissue>
    </source>
</reference>
<dbReference type="EMBL" id="JANAVB010032220">
    <property type="protein sequence ID" value="KAJ6810832.1"/>
    <property type="molecule type" value="Genomic_DNA"/>
</dbReference>
<dbReference type="GO" id="GO:0008270">
    <property type="term" value="F:zinc ion binding"/>
    <property type="evidence" value="ECO:0007669"/>
    <property type="project" value="UniProtKB-KW"/>
</dbReference>
<dbReference type="PROSITE" id="PS00028">
    <property type="entry name" value="ZINC_FINGER_C2H2_1"/>
    <property type="match status" value="1"/>
</dbReference>
<keyword evidence="5" id="KW-1185">Reference proteome</keyword>
<feature type="compositionally biased region" description="Low complexity" evidence="2">
    <location>
        <begin position="9"/>
        <end position="20"/>
    </location>
</feature>
<dbReference type="InterPro" id="IPR013087">
    <property type="entry name" value="Znf_C2H2_type"/>
</dbReference>
<evidence type="ECO:0000259" key="3">
    <source>
        <dbReference type="PROSITE" id="PS50157"/>
    </source>
</evidence>
<feature type="region of interest" description="Disordered" evidence="2">
    <location>
        <begin position="1"/>
        <end position="60"/>
    </location>
</feature>
<evidence type="ECO:0000256" key="1">
    <source>
        <dbReference type="PROSITE-ProRule" id="PRU00042"/>
    </source>
</evidence>
<feature type="region of interest" description="Disordered" evidence="2">
    <location>
        <begin position="161"/>
        <end position="189"/>
    </location>
</feature>
<dbReference type="InterPro" id="IPR036236">
    <property type="entry name" value="Znf_C2H2_sf"/>
</dbReference>
<evidence type="ECO:0000256" key="2">
    <source>
        <dbReference type="SAM" id="MobiDB-lite"/>
    </source>
</evidence>
<dbReference type="Proteomes" id="UP001140949">
    <property type="component" value="Unassembled WGS sequence"/>
</dbReference>
<keyword evidence="1" id="KW-0479">Metal-binding</keyword>
<keyword evidence="1" id="KW-0863">Zinc-finger</keyword>
<keyword evidence="1" id="KW-0862">Zinc</keyword>
<feature type="compositionally biased region" description="Low complexity" evidence="2">
    <location>
        <begin position="32"/>
        <end position="54"/>
    </location>
</feature>
<dbReference type="PROSITE" id="PS50157">
    <property type="entry name" value="ZINC_FINGER_C2H2_2"/>
    <property type="match status" value="1"/>
</dbReference>
<accession>A0AAX6F333</accession>
<dbReference type="Gene3D" id="3.30.160.60">
    <property type="entry name" value="Classic Zinc Finger"/>
    <property type="match status" value="1"/>
</dbReference>
<evidence type="ECO:0000313" key="4">
    <source>
        <dbReference type="EMBL" id="KAJ6810832.1"/>
    </source>
</evidence>
<dbReference type="AlphaFoldDB" id="A0AAX6F333"/>
<dbReference type="PANTHER" id="PTHR47593:SF8">
    <property type="entry name" value="OS12G0581900 PROTEIN"/>
    <property type="match status" value="1"/>
</dbReference>
<comment type="caution">
    <text evidence="4">The sequence shown here is derived from an EMBL/GenBank/DDBJ whole genome shotgun (WGS) entry which is preliminary data.</text>
</comment>
<dbReference type="PANTHER" id="PTHR47593">
    <property type="entry name" value="ZINC FINGER PROTEIN 4-LIKE"/>
    <property type="match status" value="1"/>
</dbReference>
<sequence length="189" mass="21015">MEEDVGEKSSTQQTSGSPSSDFDDGDLGEDNSGTWLDLSLGGSTSSNSGDPSGSQAKPNSQKVFSCNFCMRKFFSSQALGGHQNAHKRERGAARRSYQSQRLVMGLPFDAPFLQSLRVHSHSIVHKPHREGGMGMVARFEELASNGKMNWTPFSLEEESNMRWSRSFQQDPQQPKKQSESQKLDLNLRL</sequence>